<evidence type="ECO:0000313" key="6">
    <source>
        <dbReference type="Proteomes" id="UP001519460"/>
    </source>
</evidence>
<proteinExistence type="predicted"/>
<evidence type="ECO:0000313" key="5">
    <source>
        <dbReference type="EMBL" id="KAK7500232.1"/>
    </source>
</evidence>
<feature type="coiled-coil region" evidence="1">
    <location>
        <begin position="466"/>
        <end position="500"/>
    </location>
</feature>
<dbReference type="AlphaFoldDB" id="A0ABD0LMI7"/>
<accession>A0ABD0LMI7</accession>
<evidence type="ECO:0000259" key="4">
    <source>
        <dbReference type="Pfam" id="PF07885"/>
    </source>
</evidence>
<sequence length="509" mass="57563">MSWSSFFFRPKEREDDRPPGAKYKCQDRTSYIGPGQDNPKQPLVPDHKARTKYVDLTLEPNGDVTAPRLRDRSLGARLELRKRLMKRRRWLVNVEFMMAMLGIMLMVVENELYYANKLTEKDSAVSFVLKLFITITTVILLIAICLYYQAGIELRMFDGRVDDPFAVTPLYTWLTLVVELTVCAVHPFPGNVWRPDPSISCLDNVKTLQVSIPKWITCSKCSAASEPTMRGSIDGILSVLMMLRLYLVGKFIVVHSSILTDPTTQNVSAVSHVKININFVLKAALNNHPAEVITLMILTMYLVSVWSMRTCELYYTDMPENQSVSEAMWLSAITFLTVGYGDLTPKTHCGRFIAVSTALMGLCSTALLVAVIARKLEQTHSERYVYNFLTRVHLRNKFKAAAADVVKHTLKICSMRKRGKLPVSSLDRTVLQWRLRSAIRTIRASRAAQAEIEEASVGLSEVCQMISTLEKRAKDSQNTQKEILEKMDALQSQMAAFMRNRDGADQGKT</sequence>
<dbReference type="Pfam" id="PF07885">
    <property type="entry name" value="Ion_trans_2"/>
    <property type="match status" value="1"/>
</dbReference>
<dbReference type="Gene3D" id="1.10.287.70">
    <property type="match status" value="2"/>
</dbReference>
<feature type="transmembrane region" description="Helical" evidence="3">
    <location>
        <begin position="128"/>
        <end position="148"/>
    </location>
</feature>
<feature type="transmembrane region" description="Helical" evidence="3">
    <location>
        <begin position="292"/>
        <end position="311"/>
    </location>
</feature>
<feature type="region of interest" description="Disordered" evidence="2">
    <location>
        <begin position="1"/>
        <end position="44"/>
    </location>
</feature>
<keyword evidence="3" id="KW-1133">Transmembrane helix</keyword>
<gene>
    <name evidence="5" type="ORF">BaRGS_00008455</name>
</gene>
<evidence type="ECO:0000256" key="3">
    <source>
        <dbReference type="SAM" id="Phobius"/>
    </source>
</evidence>
<feature type="domain" description="Potassium channel" evidence="4">
    <location>
        <begin position="297"/>
        <end position="377"/>
    </location>
</feature>
<keyword evidence="6" id="KW-1185">Reference proteome</keyword>
<dbReference type="Pfam" id="PF03530">
    <property type="entry name" value="SK_channel"/>
    <property type="match status" value="1"/>
</dbReference>
<feature type="transmembrane region" description="Helical" evidence="3">
    <location>
        <begin position="90"/>
        <end position="108"/>
    </location>
</feature>
<keyword evidence="3" id="KW-0812">Transmembrane</keyword>
<name>A0ABD0LMI7_9CAEN</name>
<keyword evidence="1" id="KW-0175">Coiled coil</keyword>
<comment type="caution">
    <text evidence="5">The sequence shown here is derived from an EMBL/GenBank/DDBJ whole genome shotgun (WGS) entry which is preliminary data.</text>
</comment>
<organism evidence="5 6">
    <name type="scientific">Batillaria attramentaria</name>
    <dbReference type="NCBI Taxonomy" id="370345"/>
    <lineage>
        <taxon>Eukaryota</taxon>
        <taxon>Metazoa</taxon>
        <taxon>Spiralia</taxon>
        <taxon>Lophotrochozoa</taxon>
        <taxon>Mollusca</taxon>
        <taxon>Gastropoda</taxon>
        <taxon>Caenogastropoda</taxon>
        <taxon>Sorbeoconcha</taxon>
        <taxon>Cerithioidea</taxon>
        <taxon>Batillariidae</taxon>
        <taxon>Batillaria</taxon>
    </lineage>
</organism>
<feature type="compositionally biased region" description="Basic and acidic residues" evidence="2">
    <location>
        <begin position="9"/>
        <end position="27"/>
    </location>
</feature>
<dbReference type="Proteomes" id="UP001519460">
    <property type="component" value="Unassembled WGS sequence"/>
</dbReference>
<protein>
    <recommendedName>
        <fullName evidence="4">Potassium channel domain-containing protein</fullName>
    </recommendedName>
</protein>
<dbReference type="SUPFAM" id="SSF81324">
    <property type="entry name" value="Voltage-gated potassium channels"/>
    <property type="match status" value="1"/>
</dbReference>
<dbReference type="EMBL" id="JACVVK020000038">
    <property type="protein sequence ID" value="KAK7500232.1"/>
    <property type="molecule type" value="Genomic_DNA"/>
</dbReference>
<keyword evidence="3" id="KW-0472">Membrane</keyword>
<feature type="transmembrane region" description="Helical" evidence="3">
    <location>
        <begin position="352"/>
        <end position="373"/>
    </location>
</feature>
<reference evidence="5 6" key="1">
    <citation type="journal article" date="2023" name="Sci. Data">
        <title>Genome assembly of the Korean intertidal mud-creeper Batillaria attramentaria.</title>
        <authorList>
            <person name="Patra A.K."/>
            <person name="Ho P.T."/>
            <person name="Jun S."/>
            <person name="Lee S.J."/>
            <person name="Kim Y."/>
            <person name="Won Y.J."/>
        </authorList>
    </citation>
    <scope>NUCLEOTIDE SEQUENCE [LARGE SCALE GENOMIC DNA]</scope>
    <source>
        <strain evidence="5">Wonlab-2016</strain>
    </source>
</reference>
<dbReference type="PANTHER" id="PTHR10153">
    <property type="entry name" value="SMALL CONDUCTANCE CALCIUM-ACTIVATED POTASSIUM CHANNEL"/>
    <property type="match status" value="1"/>
</dbReference>
<evidence type="ECO:0000256" key="1">
    <source>
        <dbReference type="SAM" id="Coils"/>
    </source>
</evidence>
<dbReference type="InterPro" id="IPR015449">
    <property type="entry name" value="K_chnl_Ca-activ_SK"/>
</dbReference>
<dbReference type="InterPro" id="IPR013099">
    <property type="entry name" value="K_chnl_dom"/>
</dbReference>
<evidence type="ECO:0000256" key="2">
    <source>
        <dbReference type="SAM" id="MobiDB-lite"/>
    </source>
</evidence>